<feature type="transmembrane region" description="Helical" evidence="9">
    <location>
        <begin position="286"/>
        <end position="306"/>
    </location>
</feature>
<keyword evidence="5 9" id="KW-0521">NADP</keyword>
<comment type="catalytic activity">
    <reaction evidence="9">
        <text>(R)-mevalonate + 2 NADP(+) + CoA = (3S)-3-hydroxy-3-methylglutaryl-CoA + 2 NADPH + 2 H(+)</text>
        <dbReference type="Rhea" id="RHEA:15989"/>
        <dbReference type="ChEBI" id="CHEBI:15378"/>
        <dbReference type="ChEBI" id="CHEBI:36464"/>
        <dbReference type="ChEBI" id="CHEBI:43074"/>
        <dbReference type="ChEBI" id="CHEBI:57287"/>
        <dbReference type="ChEBI" id="CHEBI:57783"/>
        <dbReference type="ChEBI" id="CHEBI:58349"/>
        <dbReference type="EC" id="1.1.1.34"/>
    </reaction>
</comment>
<dbReference type="GO" id="GO:0004420">
    <property type="term" value="F:hydroxymethylglutaryl-CoA reductase (NADPH) activity"/>
    <property type="evidence" value="ECO:0007669"/>
    <property type="project" value="UniProtKB-EC"/>
</dbReference>
<dbReference type="PROSITE" id="PS01192">
    <property type="entry name" value="HMG_COA_REDUCTASE_3"/>
    <property type="match status" value="1"/>
</dbReference>
<comment type="pathway">
    <text evidence="9">Metabolic intermediate biosynthesis; (R)-mevalonate biosynthesis; (R)-mevalonate from acetyl-CoA: step 3/3.</text>
</comment>
<sequence>MIVSPVKAAASRSVKNPIEVIILCLIVFSSAYYAIWHNIRYSNLFAEQLPKQSSATVVRLDNKFIPLHQIIDGLQYENLPRYHLKQVLISSSKRTFNEASESELSREHLSPITELNKYLSSNMTVSDTTGLYTYQDHLCFKLSDSTCLSSKLDLIDASSSTHVLTYIFDNNNEKEKSLISQWEERASLAQVANIVPPTLASDSTTAYWLATLFTNAAFKIKELVDQANSAEVTLVLIAYILMHGTIAVLFLNMREIGSKITLALTVLMSSISAFMLALVTVRALNIPINLVMLSEAIPFLVITVGFEKPYTLTKAVMFANSTASAQAVAGNGHGVTTPLSVQDKVLSGVRNVSGTILKSYFLEIALLACGAFSNVHGLKEFSALAAFILFFDCIFLFTFYTAVLTIKIDLIRIREERVNGGKKERNDTSPAFIKHLTIEALKDSTGTDSVEKLENPTISRIKLLMIFGFLATHIFNIYSPLNNESTKDFSAVSLDFSEPSIQSGLDLLSSHQNGLPLIVDISAPLVFRLVNSGSVIRELMESVYVIANLIDLYMKDTIVYVLTFFCLVASLVFNAYLYNLSKTGHHDVEQSAISINKMSTKSETPAPTPAPVLVSPSKPVEKVEIPTSDVIRSVDECLAVLNSDVGPNGLTDPEVLSLVSNGKIAPYALEKVLKDHVRAVRVRRSLISRASTTKTLEGSLLPVEHYDYSKVIGQCCENVIGYMPIPVGIAGPLSIDGKLYHIPMATTEGCLVASTARGCKAINAGGGAITVLTNDGMTRGPVLEFPNITRAGACKKWVEGEGFEFIVSTFNSTSRFARLKKLKVTLAGRLVYIRFVTATGDAMGMNMISKGVEKALVAMQEQFPEMQIISLSGNYCTDKKPAAINWIEGRGKSVVSEAVIPGDVVRKVLKTSVSALVELNISKNLVGSAMAGSIGGFNAHAANILTAIYLATGQDPAQNVESSTCITLMEAVNEGQDLLLTCTMPSIEVGTIGGGTQLPPQAACLDILGVRGPHATEPGANAQQLARVICAAVLAGELSLCAALASGDLVKSHMIHNRAQPQITPKPPAPGTCLL</sequence>
<dbReference type="Gene3D" id="3.90.770.10">
    <property type="entry name" value="3-hydroxy-3-methylglutaryl-coenzyme A Reductase, Chain A, domain 2"/>
    <property type="match status" value="1"/>
</dbReference>
<evidence type="ECO:0000256" key="8">
    <source>
        <dbReference type="ARBA" id="ARBA00023136"/>
    </source>
</evidence>
<evidence type="ECO:0000256" key="6">
    <source>
        <dbReference type="ARBA" id="ARBA00022989"/>
    </source>
</evidence>
<feature type="transmembrane region" description="Helical" evidence="9">
    <location>
        <begin position="260"/>
        <end position="280"/>
    </location>
</feature>
<dbReference type="PRINTS" id="PR00071">
    <property type="entry name" value="HMGCOARDTASE"/>
</dbReference>
<keyword evidence="8 9" id="KW-0472">Membrane</keyword>
<dbReference type="PROSITE" id="PS50065">
    <property type="entry name" value="HMG_COA_REDUCTASE_4"/>
    <property type="match status" value="1"/>
</dbReference>
<reference evidence="11 12" key="1">
    <citation type="submission" date="2023-04" db="EMBL/GenBank/DDBJ databases">
        <title>Genome of Basidiobolus ranarum AG-B5.</title>
        <authorList>
            <person name="Stajich J.E."/>
            <person name="Carter-House D."/>
            <person name="Gryganskyi A."/>
        </authorList>
    </citation>
    <scope>NUCLEOTIDE SEQUENCE [LARGE SCALE GENOMIC DNA]</scope>
    <source>
        <strain evidence="11 12">AG-B5</strain>
    </source>
</reference>
<feature type="transmembrane region" description="Helical" evidence="9">
    <location>
        <begin position="558"/>
        <end position="577"/>
    </location>
</feature>
<comment type="similarity">
    <text evidence="2 9">Belongs to the HMG-CoA reductase family.</text>
</comment>
<feature type="transmembrane region" description="Helical" evidence="9">
    <location>
        <begin position="232"/>
        <end position="253"/>
    </location>
</feature>
<dbReference type="Proteomes" id="UP001479436">
    <property type="component" value="Unassembled WGS sequence"/>
</dbReference>
<dbReference type="InterPro" id="IPR009029">
    <property type="entry name" value="HMG_CoA_Rdtase_sub-bd_dom_sf"/>
</dbReference>
<evidence type="ECO:0000256" key="2">
    <source>
        <dbReference type="ARBA" id="ARBA00007661"/>
    </source>
</evidence>
<proteinExistence type="inferred from homology"/>
<dbReference type="SUPFAM" id="SSF55035">
    <property type="entry name" value="NAD-binding domain of HMG-CoA reductase"/>
    <property type="match status" value="1"/>
</dbReference>
<comment type="subcellular location">
    <subcellularLocation>
        <location evidence="1 9">Endoplasmic reticulum membrane</location>
        <topology evidence="1 9">Multi-pass membrane protein</topology>
    </subcellularLocation>
</comment>
<dbReference type="PANTHER" id="PTHR10572:SF24">
    <property type="entry name" value="3-HYDROXY-3-METHYLGLUTARYL-COENZYME A REDUCTASE"/>
    <property type="match status" value="1"/>
</dbReference>
<keyword evidence="7 9" id="KW-0560">Oxidoreductase</keyword>
<gene>
    <name evidence="11" type="primary">HMG1_2</name>
    <name evidence="11" type="ORF">K7432_011525</name>
</gene>
<dbReference type="Pfam" id="PF12349">
    <property type="entry name" value="Sterol-sensing"/>
    <property type="match status" value="1"/>
</dbReference>
<keyword evidence="12" id="KW-1185">Reference proteome</keyword>
<dbReference type="CDD" id="cd00643">
    <property type="entry name" value="HMG-CoA_reductase_classI"/>
    <property type="match status" value="1"/>
</dbReference>
<dbReference type="PROSITE" id="PS00066">
    <property type="entry name" value="HMG_COA_REDUCTASE_1"/>
    <property type="match status" value="1"/>
</dbReference>
<dbReference type="InterPro" id="IPR000731">
    <property type="entry name" value="SSD"/>
</dbReference>
<organism evidence="11 12">
    <name type="scientific">Basidiobolus ranarum</name>
    <dbReference type="NCBI Taxonomy" id="34480"/>
    <lineage>
        <taxon>Eukaryota</taxon>
        <taxon>Fungi</taxon>
        <taxon>Fungi incertae sedis</taxon>
        <taxon>Zoopagomycota</taxon>
        <taxon>Entomophthoromycotina</taxon>
        <taxon>Basidiobolomycetes</taxon>
        <taxon>Basidiobolales</taxon>
        <taxon>Basidiobolaceae</taxon>
        <taxon>Basidiobolus</taxon>
    </lineage>
</organism>
<dbReference type="EMBL" id="JASJQH010007776">
    <property type="protein sequence ID" value="KAK9701866.1"/>
    <property type="molecule type" value="Genomic_DNA"/>
</dbReference>
<dbReference type="InterPro" id="IPR053958">
    <property type="entry name" value="HMGCR/SNAP/NPC1-like_SSD"/>
</dbReference>
<dbReference type="Gene3D" id="1.10.3270.10">
    <property type="entry name" value="HMGR, N-terminal domain"/>
    <property type="match status" value="1"/>
</dbReference>
<keyword evidence="6 9" id="KW-1133">Transmembrane helix</keyword>
<evidence type="ECO:0000256" key="4">
    <source>
        <dbReference type="ARBA" id="ARBA00022824"/>
    </source>
</evidence>
<dbReference type="NCBIfam" id="TIGR00533">
    <property type="entry name" value="HMG_CoA_R_NADP"/>
    <property type="match status" value="1"/>
</dbReference>
<dbReference type="InterPro" id="IPR023074">
    <property type="entry name" value="HMG_CoA_Rdtase_cat_sf"/>
</dbReference>
<evidence type="ECO:0000313" key="12">
    <source>
        <dbReference type="Proteomes" id="UP001479436"/>
    </source>
</evidence>
<feature type="transmembrane region" description="Helical" evidence="9">
    <location>
        <begin position="384"/>
        <end position="406"/>
    </location>
</feature>
<feature type="domain" description="SSD" evidence="10">
    <location>
        <begin position="231"/>
        <end position="406"/>
    </location>
</feature>
<comment type="caution">
    <text evidence="11">The sequence shown here is derived from an EMBL/GenBank/DDBJ whole genome shotgun (WGS) entry which is preliminary data.</text>
</comment>
<dbReference type="InterPro" id="IPR023282">
    <property type="entry name" value="HMG_CoA_Rdtase_N"/>
</dbReference>
<dbReference type="InterPro" id="IPR004554">
    <property type="entry name" value="HMG_CoA_Rdtase_eu_arc"/>
</dbReference>
<keyword evidence="4 9" id="KW-0256">Endoplasmic reticulum</keyword>
<evidence type="ECO:0000256" key="9">
    <source>
        <dbReference type="RuleBase" id="RU361219"/>
    </source>
</evidence>
<dbReference type="Pfam" id="PF00368">
    <property type="entry name" value="HMG-CoA_red"/>
    <property type="match status" value="1"/>
</dbReference>
<evidence type="ECO:0000259" key="10">
    <source>
        <dbReference type="PROSITE" id="PS50156"/>
    </source>
</evidence>
<accession>A0ABR2VTR8</accession>
<dbReference type="InterPro" id="IPR009023">
    <property type="entry name" value="HMG_CoA_Rdtase_NAD(P)-bd_sf"/>
</dbReference>
<dbReference type="PROSITE" id="PS50156">
    <property type="entry name" value="SSD"/>
    <property type="match status" value="1"/>
</dbReference>
<keyword evidence="3 9" id="KW-0812">Transmembrane</keyword>
<dbReference type="InterPro" id="IPR023076">
    <property type="entry name" value="HMG_CoA_Rdtase_CS"/>
</dbReference>
<name>A0ABR2VTR8_9FUNG</name>
<dbReference type="PANTHER" id="PTHR10572">
    <property type="entry name" value="3-HYDROXY-3-METHYLGLUTARYL-COENZYME A REDUCTASE"/>
    <property type="match status" value="1"/>
</dbReference>
<evidence type="ECO:0000256" key="7">
    <source>
        <dbReference type="ARBA" id="ARBA00023002"/>
    </source>
</evidence>
<dbReference type="InterPro" id="IPR002202">
    <property type="entry name" value="HMG_CoA_Rdtase"/>
</dbReference>
<evidence type="ECO:0000313" key="11">
    <source>
        <dbReference type="EMBL" id="KAK9701866.1"/>
    </source>
</evidence>
<dbReference type="EC" id="1.1.1.34" evidence="9"/>
<evidence type="ECO:0000256" key="3">
    <source>
        <dbReference type="ARBA" id="ARBA00022692"/>
    </source>
</evidence>
<dbReference type="Gene3D" id="3.30.70.420">
    <property type="entry name" value="Hydroxymethylglutaryl-CoA reductase, class I/II, NAD/NADP-binding domain"/>
    <property type="match status" value="1"/>
</dbReference>
<dbReference type="SUPFAM" id="SSF56542">
    <property type="entry name" value="Substrate-binding domain of HMG-CoA reductase"/>
    <property type="match status" value="1"/>
</dbReference>
<protein>
    <recommendedName>
        <fullName evidence="9">3-hydroxy-3-methylglutaryl coenzyme A reductase</fullName>
        <shortName evidence="9">HMG-CoA reductase</shortName>
        <ecNumber evidence="9">1.1.1.34</ecNumber>
    </recommendedName>
</protein>
<evidence type="ECO:0000256" key="1">
    <source>
        <dbReference type="ARBA" id="ARBA00004477"/>
    </source>
</evidence>
<evidence type="ECO:0000256" key="5">
    <source>
        <dbReference type="ARBA" id="ARBA00022857"/>
    </source>
</evidence>
<dbReference type="PROSITE" id="PS00318">
    <property type="entry name" value="HMG_COA_REDUCTASE_2"/>
    <property type="match status" value="1"/>
</dbReference>
<feature type="transmembrane region" description="Helical" evidence="9">
    <location>
        <begin position="20"/>
        <end position="36"/>
    </location>
</feature>